<comment type="similarity">
    <text evidence="1 2">Belongs to the Iojap/RsfS family.</text>
</comment>
<dbReference type="Proteomes" id="UP000464954">
    <property type="component" value="Chromosome"/>
</dbReference>
<dbReference type="GO" id="GO:0042256">
    <property type="term" value="P:cytosolic ribosome assembly"/>
    <property type="evidence" value="ECO:0007669"/>
    <property type="project" value="UniProtKB-UniRule"/>
</dbReference>
<evidence type="ECO:0000256" key="1">
    <source>
        <dbReference type="ARBA" id="ARBA00010574"/>
    </source>
</evidence>
<protein>
    <recommendedName>
        <fullName evidence="2">Ribosomal silencing factor RsfS</fullName>
    </recommendedName>
</protein>
<dbReference type="GO" id="GO:0090071">
    <property type="term" value="P:negative regulation of ribosome biogenesis"/>
    <property type="evidence" value="ECO:0007669"/>
    <property type="project" value="UniProtKB-UniRule"/>
</dbReference>
<reference evidence="3 4" key="1">
    <citation type="submission" date="2020-01" db="EMBL/GenBank/DDBJ databases">
        <title>Ponticoccus aerotolerans gen. nov., sp. nov., an anaerobic bacterium and proposal of Ponticoccusceae fam. nov., Ponticoccusles ord. nov. and Ponticoccuse classis nov. in the phylum Kiritimatiellaeota.</title>
        <authorList>
            <person name="Zhou L.Y."/>
            <person name="Du Z.J."/>
        </authorList>
    </citation>
    <scope>NUCLEOTIDE SEQUENCE [LARGE SCALE GENOMIC DNA]</scope>
    <source>
        <strain evidence="3 4">S-5007</strain>
    </source>
</reference>
<dbReference type="KEGG" id="taer:GT409_11140"/>
<organism evidence="3 4">
    <name type="scientific">Tichowtungia aerotolerans</name>
    <dbReference type="NCBI Taxonomy" id="2697043"/>
    <lineage>
        <taxon>Bacteria</taxon>
        <taxon>Pseudomonadati</taxon>
        <taxon>Kiritimatiellota</taxon>
        <taxon>Tichowtungiia</taxon>
        <taxon>Tichowtungiales</taxon>
        <taxon>Tichowtungiaceae</taxon>
        <taxon>Tichowtungia</taxon>
    </lineage>
</organism>
<dbReference type="Gene3D" id="3.30.460.10">
    <property type="entry name" value="Beta Polymerase, domain 2"/>
    <property type="match status" value="1"/>
</dbReference>
<proteinExistence type="inferred from homology"/>
<comment type="subcellular location">
    <subcellularLocation>
        <location evidence="2">Cytoplasm</location>
    </subcellularLocation>
</comment>
<gene>
    <name evidence="2 3" type="primary">rsfS</name>
    <name evidence="3" type="ORF">GT409_11140</name>
</gene>
<dbReference type="Pfam" id="PF02410">
    <property type="entry name" value="RsfS"/>
    <property type="match status" value="1"/>
</dbReference>
<dbReference type="InterPro" id="IPR004394">
    <property type="entry name" value="Iojap/RsfS/C7orf30"/>
</dbReference>
<name>A0A6P1M7X9_9BACT</name>
<evidence type="ECO:0000256" key="2">
    <source>
        <dbReference type="HAMAP-Rule" id="MF_01477"/>
    </source>
</evidence>
<keyword evidence="2" id="KW-0678">Repressor</keyword>
<evidence type="ECO:0000313" key="3">
    <source>
        <dbReference type="EMBL" id="QHI69981.1"/>
    </source>
</evidence>
<dbReference type="PANTHER" id="PTHR21043:SF0">
    <property type="entry name" value="MITOCHONDRIAL ASSEMBLY OF RIBOSOMAL LARGE SUBUNIT PROTEIN 1"/>
    <property type="match status" value="1"/>
</dbReference>
<dbReference type="GO" id="GO:0005737">
    <property type="term" value="C:cytoplasm"/>
    <property type="evidence" value="ECO:0007669"/>
    <property type="project" value="UniProtKB-SubCell"/>
</dbReference>
<dbReference type="AlphaFoldDB" id="A0A6P1M7X9"/>
<accession>A0A6P1M7X9</accession>
<dbReference type="HAMAP" id="MF_01477">
    <property type="entry name" value="Iojap_RsfS"/>
    <property type="match status" value="1"/>
</dbReference>
<dbReference type="GO" id="GO:0017148">
    <property type="term" value="P:negative regulation of translation"/>
    <property type="evidence" value="ECO:0007669"/>
    <property type="project" value="UniProtKB-UniRule"/>
</dbReference>
<comment type="subunit">
    <text evidence="2">Interacts with ribosomal protein uL14 (rplN).</text>
</comment>
<comment type="function">
    <text evidence="2">Functions as a ribosomal silencing factor. Interacts with ribosomal protein uL14 (rplN), blocking formation of intersubunit bridge B8. Prevents association of the 30S and 50S ribosomal subunits and the formation of functional ribosomes, thus repressing translation.</text>
</comment>
<evidence type="ECO:0000313" key="4">
    <source>
        <dbReference type="Proteomes" id="UP000464954"/>
    </source>
</evidence>
<dbReference type="NCBIfam" id="TIGR00090">
    <property type="entry name" value="rsfS_iojap_ybeB"/>
    <property type="match status" value="1"/>
</dbReference>
<keyword evidence="4" id="KW-1185">Reference proteome</keyword>
<keyword evidence="2" id="KW-0963">Cytoplasm</keyword>
<dbReference type="RefSeq" id="WP_160629160.1">
    <property type="nucleotide sequence ID" value="NZ_CP047593.1"/>
</dbReference>
<keyword evidence="2" id="KW-0810">Translation regulation</keyword>
<dbReference type="PANTHER" id="PTHR21043">
    <property type="entry name" value="IOJAP SUPERFAMILY ORTHOLOG"/>
    <property type="match status" value="1"/>
</dbReference>
<dbReference type="GO" id="GO:0043023">
    <property type="term" value="F:ribosomal large subunit binding"/>
    <property type="evidence" value="ECO:0007669"/>
    <property type="project" value="TreeGrafter"/>
</dbReference>
<sequence length="113" mass="12872">MEQVPEFLTKSVQFLDGKKAENIVVLDLREVANIADYFVIATAANAPHLKALGDGFQRLCKNEHYREARHAGDGNSGWVIADYDGVMVHVFSFEMRSLYDLEKLWKDAKRVEL</sequence>
<dbReference type="EMBL" id="CP047593">
    <property type="protein sequence ID" value="QHI69981.1"/>
    <property type="molecule type" value="Genomic_DNA"/>
</dbReference>
<dbReference type="SUPFAM" id="SSF81301">
    <property type="entry name" value="Nucleotidyltransferase"/>
    <property type="match status" value="1"/>
</dbReference>
<dbReference type="InterPro" id="IPR043519">
    <property type="entry name" value="NT_sf"/>
</dbReference>